<evidence type="ECO:0000259" key="9">
    <source>
        <dbReference type="Pfam" id="PF05154"/>
    </source>
</evidence>
<keyword evidence="3" id="KW-0812">Transmembrane</keyword>
<dbReference type="GO" id="GO:0016020">
    <property type="term" value="C:membrane"/>
    <property type="evidence" value="ECO:0007669"/>
    <property type="project" value="UniProtKB-SubCell"/>
</dbReference>
<evidence type="ECO:0000313" key="11">
    <source>
        <dbReference type="Proteomes" id="UP000030693"/>
    </source>
</evidence>
<evidence type="ECO:0000256" key="7">
    <source>
        <dbReference type="ARBA" id="ARBA00023180"/>
    </source>
</evidence>
<evidence type="ECO:0000256" key="2">
    <source>
        <dbReference type="ARBA" id="ARBA00008284"/>
    </source>
</evidence>
<feature type="signal peptide" evidence="8">
    <location>
        <begin position="1"/>
        <end position="44"/>
    </location>
</feature>
<evidence type="ECO:0000256" key="3">
    <source>
        <dbReference type="ARBA" id="ARBA00022692"/>
    </source>
</evidence>
<sequence>MPSEAPPAPFGHSLRPWCPPFALLPALAGLLLVLLVNPATPAMAQSATRPHDSMTSASAFAALSIPACDSLHPFQLECEPSPSCAYGVEQATVSCTALPHVACTGPRTVQRESPCLFCHQLPAHLLHCRPANSDDLPASPMVFAQDPQYRHQENPDPGARKPACNSLLRDHHYAWHICEPAIGTQACLGRRSFDSFRPCTWINQGGANQMTTLALSFLLGPTGADRFYLGHIGYGFLKLLTFGGLSLMNLVDAVAVYTGLLQPTDGSLLFN</sequence>
<keyword evidence="4 8" id="KW-0732">Signal</keyword>
<dbReference type="GeneID" id="20527043"/>
<evidence type="ECO:0000256" key="5">
    <source>
        <dbReference type="ARBA" id="ARBA00022989"/>
    </source>
</evidence>
<name>A0A058ZBQ9_FONAL</name>
<accession>A0A058ZBQ9</accession>
<dbReference type="InterPro" id="IPR050932">
    <property type="entry name" value="TM2D1-3-like"/>
</dbReference>
<dbReference type="Pfam" id="PF05154">
    <property type="entry name" value="TM2"/>
    <property type="match status" value="1"/>
</dbReference>
<evidence type="ECO:0000313" key="10">
    <source>
        <dbReference type="EMBL" id="KCV71366.1"/>
    </source>
</evidence>
<dbReference type="Proteomes" id="UP000030693">
    <property type="component" value="Unassembled WGS sequence"/>
</dbReference>
<proteinExistence type="inferred from homology"/>
<feature type="chain" id="PRO_5001566818" description="TM2 domain-containing protein" evidence="8">
    <location>
        <begin position="45"/>
        <end position="271"/>
    </location>
</feature>
<evidence type="ECO:0000256" key="4">
    <source>
        <dbReference type="ARBA" id="ARBA00022729"/>
    </source>
</evidence>
<dbReference type="PANTHER" id="PTHR21016">
    <property type="entry name" value="BETA-AMYLOID BINDING PROTEIN-RELATED"/>
    <property type="match status" value="1"/>
</dbReference>
<dbReference type="EMBL" id="KB932203">
    <property type="protein sequence ID" value="KCV71366.1"/>
    <property type="molecule type" value="Genomic_DNA"/>
</dbReference>
<keyword evidence="5" id="KW-1133">Transmembrane helix</keyword>
<dbReference type="PANTHER" id="PTHR21016:SF7">
    <property type="entry name" value="TM2 DOMAIN-CONTAINING PROTEIN 3"/>
    <property type="match status" value="1"/>
</dbReference>
<gene>
    <name evidence="10" type="ORF">H696_02318</name>
</gene>
<dbReference type="RefSeq" id="XP_009494489.1">
    <property type="nucleotide sequence ID" value="XM_009496214.1"/>
</dbReference>
<keyword evidence="7" id="KW-0325">Glycoprotein</keyword>
<dbReference type="eggNOG" id="KOG4272">
    <property type="taxonomic scope" value="Eukaryota"/>
</dbReference>
<reference evidence="10" key="1">
    <citation type="submission" date="2013-04" db="EMBL/GenBank/DDBJ databases">
        <title>The Genome Sequence of Fonticula alba ATCC 38817.</title>
        <authorList>
            <consortium name="The Broad Institute Genomics Platform"/>
            <person name="Russ C."/>
            <person name="Cuomo C."/>
            <person name="Burger G."/>
            <person name="Gray M.W."/>
            <person name="Holland P.W.H."/>
            <person name="King N."/>
            <person name="Lang F.B.F."/>
            <person name="Roger A.J."/>
            <person name="Ruiz-Trillo I."/>
            <person name="Brown M."/>
            <person name="Walker B."/>
            <person name="Young S."/>
            <person name="Zeng Q."/>
            <person name="Gargeya S."/>
            <person name="Fitzgerald M."/>
            <person name="Haas B."/>
            <person name="Abouelleil A."/>
            <person name="Allen A.W."/>
            <person name="Alvarado L."/>
            <person name="Arachchi H.M."/>
            <person name="Berlin A.M."/>
            <person name="Chapman S.B."/>
            <person name="Gainer-Dewar J."/>
            <person name="Goldberg J."/>
            <person name="Griggs A."/>
            <person name="Gujja S."/>
            <person name="Hansen M."/>
            <person name="Howarth C."/>
            <person name="Imamovic A."/>
            <person name="Ireland A."/>
            <person name="Larimer J."/>
            <person name="McCowan C."/>
            <person name="Murphy C."/>
            <person name="Pearson M."/>
            <person name="Poon T.W."/>
            <person name="Priest M."/>
            <person name="Roberts A."/>
            <person name="Saif S."/>
            <person name="Shea T."/>
            <person name="Sisk P."/>
            <person name="Sykes S."/>
            <person name="Wortman J."/>
            <person name="Nusbaum C."/>
            <person name="Birren B."/>
        </authorList>
    </citation>
    <scope>NUCLEOTIDE SEQUENCE [LARGE SCALE GENOMIC DNA]</scope>
    <source>
        <strain evidence="10">ATCC 38817</strain>
    </source>
</reference>
<keyword evidence="11" id="KW-1185">Reference proteome</keyword>
<comment type="similarity">
    <text evidence="2">Belongs to the TM2 family.</text>
</comment>
<protein>
    <recommendedName>
        <fullName evidence="9">TM2 domain-containing protein</fullName>
    </recommendedName>
</protein>
<keyword evidence="6" id="KW-0472">Membrane</keyword>
<dbReference type="STRING" id="691883.A0A058ZBQ9"/>
<dbReference type="AlphaFoldDB" id="A0A058ZBQ9"/>
<evidence type="ECO:0000256" key="1">
    <source>
        <dbReference type="ARBA" id="ARBA00004141"/>
    </source>
</evidence>
<evidence type="ECO:0000256" key="6">
    <source>
        <dbReference type="ARBA" id="ARBA00023136"/>
    </source>
</evidence>
<organism evidence="10">
    <name type="scientific">Fonticula alba</name>
    <name type="common">Slime mold</name>
    <dbReference type="NCBI Taxonomy" id="691883"/>
    <lineage>
        <taxon>Eukaryota</taxon>
        <taxon>Rotosphaerida</taxon>
        <taxon>Fonticulaceae</taxon>
        <taxon>Fonticula</taxon>
    </lineage>
</organism>
<evidence type="ECO:0000256" key="8">
    <source>
        <dbReference type="SAM" id="SignalP"/>
    </source>
</evidence>
<feature type="domain" description="TM2" evidence="9">
    <location>
        <begin position="208"/>
        <end position="253"/>
    </location>
</feature>
<dbReference type="OrthoDB" id="10257855at2759"/>
<comment type="subcellular location">
    <subcellularLocation>
        <location evidence="1">Membrane</location>
        <topology evidence="1">Multi-pass membrane protein</topology>
    </subcellularLocation>
</comment>
<dbReference type="InterPro" id="IPR007829">
    <property type="entry name" value="TM2"/>
</dbReference>